<organism evidence="1 2">
    <name type="scientific">Lasius platythorax</name>
    <dbReference type="NCBI Taxonomy" id="488582"/>
    <lineage>
        <taxon>Eukaryota</taxon>
        <taxon>Metazoa</taxon>
        <taxon>Ecdysozoa</taxon>
        <taxon>Arthropoda</taxon>
        <taxon>Hexapoda</taxon>
        <taxon>Insecta</taxon>
        <taxon>Pterygota</taxon>
        <taxon>Neoptera</taxon>
        <taxon>Endopterygota</taxon>
        <taxon>Hymenoptera</taxon>
        <taxon>Apocrita</taxon>
        <taxon>Aculeata</taxon>
        <taxon>Formicoidea</taxon>
        <taxon>Formicidae</taxon>
        <taxon>Formicinae</taxon>
        <taxon>Lasius</taxon>
        <taxon>Lasius</taxon>
    </lineage>
</organism>
<gene>
    <name evidence="1" type="ORF">LPLAT_LOCUS14531</name>
</gene>
<keyword evidence="2" id="KW-1185">Reference proteome</keyword>
<name>A0AAV2PA92_9HYME</name>
<reference evidence="1" key="1">
    <citation type="submission" date="2024-04" db="EMBL/GenBank/DDBJ databases">
        <authorList>
            <consortium name="Molecular Ecology Group"/>
        </authorList>
    </citation>
    <scope>NUCLEOTIDE SEQUENCE</scope>
</reference>
<protein>
    <submittedName>
        <fullName evidence="1">Uncharacterized protein</fullName>
    </submittedName>
</protein>
<proteinExistence type="predicted"/>
<dbReference type="AlphaFoldDB" id="A0AAV2PA92"/>
<dbReference type="Proteomes" id="UP001497644">
    <property type="component" value="Chromosome 9"/>
</dbReference>
<evidence type="ECO:0000313" key="2">
    <source>
        <dbReference type="Proteomes" id="UP001497644"/>
    </source>
</evidence>
<evidence type="ECO:0000313" key="1">
    <source>
        <dbReference type="EMBL" id="CAL1689652.1"/>
    </source>
</evidence>
<dbReference type="EMBL" id="OZ034832">
    <property type="protein sequence ID" value="CAL1689652.1"/>
    <property type="molecule type" value="Genomic_DNA"/>
</dbReference>
<accession>A0AAV2PA92</accession>
<sequence length="138" mass="16110">MCVSRTSRKPHSRPLRFALAIYRRSRERFSKPTDMPVAHRQLRAYSVDRCIIPRHCNTIVSLMPEALLLHRACFRLEHSSGAIKDEILIEFHRDERIGQTRMKRANVEAMSLKRAILLVHESIGRLLGQQVQRHYEAA</sequence>